<evidence type="ECO:0000256" key="7">
    <source>
        <dbReference type="ARBA" id="ARBA00022723"/>
    </source>
</evidence>
<dbReference type="InterPro" id="IPR033391">
    <property type="entry name" value="FBPase_N"/>
</dbReference>
<dbReference type="Proteomes" id="UP001255856">
    <property type="component" value="Unassembled WGS sequence"/>
</dbReference>
<comment type="catalytic activity">
    <reaction evidence="1">
        <text>beta-D-fructose 1,6-bisphosphate + H2O = beta-D-fructose 6-phosphate + phosphate</text>
        <dbReference type="Rhea" id="RHEA:11064"/>
        <dbReference type="ChEBI" id="CHEBI:15377"/>
        <dbReference type="ChEBI" id="CHEBI:32966"/>
        <dbReference type="ChEBI" id="CHEBI:43474"/>
        <dbReference type="ChEBI" id="CHEBI:57634"/>
        <dbReference type="EC" id="3.1.3.11"/>
    </reaction>
</comment>
<dbReference type="EC" id="3.1.3.11" evidence="5"/>
<dbReference type="InterPro" id="IPR023079">
    <property type="entry name" value="SBPase"/>
</dbReference>
<dbReference type="InterPro" id="IPR020548">
    <property type="entry name" value="Fructose_bisphosphatase_AS"/>
</dbReference>
<evidence type="ECO:0000256" key="2">
    <source>
        <dbReference type="ARBA" id="ARBA00001946"/>
    </source>
</evidence>
<evidence type="ECO:0000313" key="14">
    <source>
        <dbReference type="EMBL" id="KAK2079825.1"/>
    </source>
</evidence>
<keyword evidence="8" id="KW-0378">Hydrolase</keyword>
<dbReference type="Gene3D" id="3.40.190.80">
    <property type="match status" value="1"/>
</dbReference>
<evidence type="ECO:0000256" key="1">
    <source>
        <dbReference type="ARBA" id="ARBA00001273"/>
    </source>
</evidence>
<dbReference type="GO" id="GO:0030388">
    <property type="term" value="P:fructose 1,6-bisphosphate metabolic process"/>
    <property type="evidence" value="ECO:0007669"/>
    <property type="project" value="TreeGrafter"/>
</dbReference>
<evidence type="ECO:0000313" key="15">
    <source>
        <dbReference type="Proteomes" id="UP001255856"/>
    </source>
</evidence>
<comment type="cofactor">
    <cofactor evidence="2">
        <name>Mg(2+)</name>
        <dbReference type="ChEBI" id="CHEBI:18420"/>
    </cofactor>
</comment>
<dbReference type="GO" id="GO:0006002">
    <property type="term" value="P:fructose 6-phosphate metabolic process"/>
    <property type="evidence" value="ECO:0007669"/>
    <property type="project" value="TreeGrafter"/>
</dbReference>
<evidence type="ECO:0000256" key="5">
    <source>
        <dbReference type="ARBA" id="ARBA00013093"/>
    </source>
</evidence>
<dbReference type="InterPro" id="IPR000146">
    <property type="entry name" value="FBPase_class-1"/>
</dbReference>
<name>A0AAD9IM52_PROWI</name>
<dbReference type="PROSITE" id="PS00124">
    <property type="entry name" value="FBPASE"/>
    <property type="match status" value="1"/>
</dbReference>
<keyword evidence="15" id="KW-1185">Reference proteome</keyword>
<comment type="similarity">
    <text evidence="4">Belongs to the FBPase class 1 family.</text>
</comment>
<dbReference type="AlphaFoldDB" id="A0AAD9IM52"/>
<accession>A0AAD9IM52</accession>
<keyword evidence="6" id="KW-0963">Cytoplasm</keyword>
<organism evidence="14 15">
    <name type="scientific">Prototheca wickerhamii</name>
    <dbReference type="NCBI Taxonomy" id="3111"/>
    <lineage>
        <taxon>Eukaryota</taxon>
        <taxon>Viridiplantae</taxon>
        <taxon>Chlorophyta</taxon>
        <taxon>core chlorophytes</taxon>
        <taxon>Trebouxiophyceae</taxon>
        <taxon>Chlorellales</taxon>
        <taxon>Chlorellaceae</taxon>
        <taxon>Prototheca</taxon>
    </lineage>
</organism>
<protein>
    <recommendedName>
        <fullName evidence="5">fructose-bisphosphatase</fullName>
        <ecNumber evidence="5">3.1.3.11</ecNumber>
    </recommendedName>
    <alternativeName>
        <fullName evidence="11">D-fructose-1,6-bisphosphate 1-phosphohydrolase</fullName>
    </alternativeName>
</protein>
<sequence length="311" mass="32573">MLNIKLSFKPILQAAVITSIAEAVVHIAEALRTASTKPTGTDNALGDHQLAADVIADEAVMEALRRSGRVATASSEERPEDIALGGQGFAVAYDPLDGSSVIPAGWAVGSIFGVWPGAALLGRTGAEQAAAVYAVYGPRTILILARGIGAGAPLCQEFELHTDAGEWLLVRDRIELRDGVKYFAPANLRSSADNAAYRALIDGWLEERFTLRYSGALVPDVHHILTKGGGVFCNPTSAKAPAKLRSLYEAAPLAYIVTAAGGRAEDERGDALQRVAERHGQKVPLVLGSRDAVARCAPAMRASVAVAGDAA</sequence>
<dbReference type="GO" id="GO:0005986">
    <property type="term" value="P:sucrose biosynthetic process"/>
    <property type="evidence" value="ECO:0007669"/>
    <property type="project" value="TreeGrafter"/>
</dbReference>
<proteinExistence type="inferred from homology"/>
<dbReference type="HAMAP" id="MF_01855">
    <property type="entry name" value="FBPase_class1"/>
    <property type="match status" value="1"/>
</dbReference>
<evidence type="ECO:0000259" key="13">
    <source>
        <dbReference type="Pfam" id="PF18913"/>
    </source>
</evidence>
<evidence type="ECO:0000256" key="9">
    <source>
        <dbReference type="ARBA" id="ARBA00022842"/>
    </source>
</evidence>
<feature type="domain" description="Fructose-1-6-bisphosphatase class 1 C-terminal" evidence="13">
    <location>
        <begin position="180"/>
        <end position="300"/>
    </location>
</feature>
<gene>
    <name evidence="14" type="ORF">QBZ16_002220</name>
</gene>
<dbReference type="CDD" id="cd00354">
    <property type="entry name" value="FBPase"/>
    <property type="match status" value="1"/>
</dbReference>
<dbReference type="EMBL" id="JASFZW010000002">
    <property type="protein sequence ID" value="KAK2079825.1"/>
    <property type="molecule type" value="Genomic_DNA"/>
</dbReference>
<dbReference type="GO" id="GO:0042132">
    <property type="term" value="F:fructose 1,6-bisphosphate 1-phosphatase activity"/>
    <property type="evidence" value="ECO:0007669"/>
    <property type="project" value="UniProtKB-EC"/>
</dbReference>
<evidence type="ECO:0000256" key="8">
    <source>
        <dbReference type="ARBA" id="ARBA00022801"/>
    </source>
</evidence>
<dbReference type="PRINTS" id="PR01958">
    <property type="entry name" value="S17BPHPHTASE"/>
</dbReference>
<dbReference type="Gene3D" id="3.30.540.10">
    <property type="entry name" value="Fructose-1,6-Bisphosphatase, subunit A, domain 1"/>
    <property type="match status" value="1"/>
</dbReference>
<comment type="caution">
    <text evidence="14">The sequence shown here is derived from an EMBL/GenBank/DDBJ whole genome shotgun (WGS) entry which is preliminary data.</text>
</comment>
<dbReference type="PIRSF" id="PIRSF000904">
    <property type="entry name" value="FBPtase_SBPase"/>
    <property type="match status" value="1"/>
</dbReference>
<keyword evidence="9" id="KW-0460">Magnesium</keyword>
<dbReference type="GO" id="GO:0005737">
    <property type="term" value="C:cytoplasm"/>
    <property type="evidence" value="ECO:0007669"/>
    <property type="project" value="TreeGrafter"/>
</dbReference>
<reference evidence="14" key="1">
    <citation type="submission" date="2021-01" db="EMBL/GenBank/DDBJ databases">
        <authorList>
            <person name="Eckstrom K.M.E."/>
        </authorList>
    </citation>
    <scope>NUCLEOTIDE SEQUENCE</scope>
    <source>
        <strain evidence="14">UVCC 0001</strain>
    </source>
</reference>
<evidence type="ECO:0000256" key="10">
    <source>
        <dbReference type="ARBA" id="ARBA00023277"/>
    </source>
</evidence>
<evidence type="ECO:0000256" key="11">
    <source>
        <dbReference type="ARBA" id="ARBA00032973"/>
    </source>
</evidence>
<keyword evidence="7" id="KW-0479">Metal-binding</keyword>
<dbReference type="PIRSF" id="PIRSF500210">
    <property type="entry name" value="FBPtase"/>
    <property type="match status" value="1"/>
</dbReference>
<keyword evidence="10" id="KW-0119">Carbohydrate metabolism</keyword>
<evidence type="ECO:0000256" key="4">
    <source>
        <dbReference type="ARBA" id="ARBA00010941"/>
    </source>
</evidence>
<evidence type="ECO:0000256" key="3">
    <source>
        <dbReference type="ARBA" id="ARBA00005215"/>
    </source>
</evidence>
<evidence type="ECO:0000256" key="6">
    <source>
        <dbReference type="ARBA" id="ARBA00022490"/>
    </source>
</evidence>
<feature type="domain" description="Fructose-1-6-bisphosphatase class I N-terminal" evidence="12">
    <location>
        <begin position="15"/>
        <end position="171"/>
    </location>
</feature>
<comment type="pathway">
    <text evidence="3">Carbohydrate biosynthesis; Calvin cycle.</text>
</comment>
<dbReference type="Pfam" id="PF00316">
    <property type="entry name" value="FBPase"/>
    <property type="match status" value="1"/>
</dbReference>
<dbReference type="PANTHER" id="PTHR11556:SF35">
    <property type="entry name" value="SEDOHEPTULOSE-1,7-BISPHOSPHATASE, CHLOROPLASTIC"/>
    <property type="match status" value="1"/>
</dbReference>
<dbReference type="GO" id="GO:0006000">
    <property type="term" value="P:fructose metabolic process"/>
    <property type="evidence" value="ECO:0007669"/>
    <property type="project" value="TreeGrafter"/>
</dbReference>
<dbReference type="GO" id="GO:0046872">
    <property type="term" value="F:metal ion binding"/>
    <property type="evidence" value="ECO:0007669"/>
    <property type="project" value="UniProtKB-KW"/>
</dbReference>
<dbReference type="InterPro" id="IPR028343">
    <property type="entry name" value="FBPtase"/>
</dbReference>
<dbReference type="PANTHER" id="PTHR11556">
    <property type="entry name" value="FRUCTOSE-1,6-BISPHOSPHATASE-RELATED"/>
    <property type="match status" value="1"/>
</dbReference>
<dbReference type="GO" id="GO:0006094">
    <property type="term" value="P:gluconeogenesis"/>
    <property type="evidence" value="ECO:0007669"/>
    <property type="project" value="TreeGrafter"/>
</dbReference>
<dbReference type="SUPFAM" id="SSF56655">
    <property type="entry name" value="Carbohydrate phosphatase"/>
    <property type="match status" value="1"/>
</dbReference>
<evidence type="ECO:0000259" key="12">
    <source>
        <dbReference type="Pfam" id="PF00316"/>
    </source>
</evidence>
<dbReference type="InterPro" id="IPR044015">
    <property type="entry name" value="FBPase_C_dom"/>
</dbReference>
<dbReference type="Pfam" id="PF18913">
    <property type="entry name" value="FBPase_C"/>
    <property type="match status" value="1"/>
</dbReference>